<name>A0A067K5U2_JATCU</name>
<sequence length="120" mass="13104">MSVPNIVQQALSLLDEYQGPYMAKEVVASKTSSARWSPPAEGVSKINRDATIMENVGFGFGMIVHNSRRGRSIGLEEAEFEATIFFMKHSLKMVFSLSLLGPAVASSINNLVLNDLIISE</sequence>
<dbReference type="AlphaFoldDB" id="A0A067K5U2"/>
<dbReference type="EMBL" id="KK914686">
    <property type="protein sequence ID" value="KDP30398.1"/>
    <property type="molecule type" value="Genomic_DNA"/>
</dbReference>
<reference evidence="1 2" key="1">
    <citation type="journal article" date="2014" name="PLoS ONE">
        <title>Global Analysis of Gene Expression Profiles in Physic Nut (Jatropha curcas L.) Seedlings Exposed to Salt Stress.</title>
        <authorList>
            <person name="Zhang L."/>
            <person name="Zhang C."/>
            <person name="Wu P."/>
            <person name="Chen Y."/>
            <person name="Li M."/>
            <person name="Jiang H."/>
            <person name="Wu G."/>
        </authorList>
    </citation>
    <scope>NUCLEOTIDE SEQUENCE [LARGE SCALE GENOMIC DNA]</scope>
    <source>
        <strain evidence="2">cv. GZQX0401</strain>
        <tissue evidence="1">Young leaves</tissue>
    </source>
</reference>
<evidence type="ECO:0000313" key="1">
    <source>
        <dbReference type="EMBL" id="KDP30398.1"/>
    </source>
</evidence>
<protein>
    <submittedName>
        <fullName evidence="1">Uncharacterized protein</fullName>
    </submittedName>
</protein>
<proteinExistence type="predicted"/>
<organism evidence="1 2">
    <name type="scientific">Jatropha curcas</name>
    <name type="common">Barbados nut</name>
    <dbReference type="NCBI Taxonomy" id="180498"/>
    <lineage>
        <taxon>Eukaryota</taxon>
        <taxon>Viridiplantae</taxon>
        <taxon>Streptophyta</taxon>
        <taxon>Embryophyta</taxon>
        <taxon>Tracheophyta</taxon>
        <taxon>Spermatophyta</taxon>
        <taxon>Magnoliopsida</taxon>
        <taxon>eudicotyledons</taxon>
        <taxon>Gunneridae</taxon>
        <taxon>Pentapetalae</taxon>
        <taxon>rosids</taxon>
        <taxon>fabids</taxon>
        <taxon>Malpighiales</taxon>
        <taxon>Euphorbiaceae</taxon>
        <taxon>Crotonoideae</taxon>
        <taxon>Jatropheae</taxon>
        <taxon>Jatropha</taxon>
    </lineage>
</organism>
<gene>
    <name evidence="1" type="ORF">JCGZ_18141</name>
</gene>
<evidence type="ECO:0000313" key="2">
    <source>
        <dbReference type="Proteomes" id="UP000027138"/>
    </source>
</evidence>
<accession>A0A067K5U2</accession>
<dbReference type="Proteomes" id="UP000027138">
    <property type="component" value="Unassembled WGS sequence"/>
</dbReference>
<keyword evidence="2" id="KW-1185">Reference proteome</keyword>